<dbReference type="GO" id="GO:0003684">
    <property type="term" value="F:damaged DNA binding"/>
    <property type="evidence" value="ECO:0007669"/>
    <property type="project" value="TreeGrafter"/>
</dbReference>
<dbReference type="GO" id="GO:0005634">
    <property type="term" value="C:nucleus"/>
    <property type="evidence" value="ECO:0007669"/>
    <property type="project" value="UniProtKB-SubCell"/>
</dbReference>
<feature type="coiled-coil region" evidence="12">
    <location>
        <begin position="411"/>
        <end position="438"/>
    </location>
</feature>
<evidence type="ECO:0000256" key="4">
    <source>
        <dbReference type="ARBA" id="ARBA00022454"/>
    </source>
</evidence>
<reference evidence="16" key="1">
    <citation type="journal article" date="2013" name="Nature">
        <title>Pan genome of the phytoplankton Emiliania underpins its global distribution.</title>
        <authorList>
            <person name="Read B.A."/>
            <person name="Kegel J."/>
            <person name="Klute M.J."/>
            <person name="Kuo A."/>
            <person name="Lefebvre S.C."/>
            <person name="Maumus F."/>
            <person name="Mayer C."/>
            <person name="Miller J."/>
            <person name="Monier A."/>
            <person name="Salamov A."/>
            <person name="Young J."/>
            <person name="Aguilar M."/>
            <person name="Claverie J.M."/>
            <person name="Frickenhaus S."/>
            <person name="Gonzalez K."/>
            <person name="Herman E.K."/>
            <person name="Lin Y.C."/>
            <person name="Napier J."/>
            <person name="Ogata H."/>
            <person name="Sarno A.F."/>
            <person name="Shmutz J."/>
            <person name="Schroeder D."/>
            <person name="de Vargas C."/>
            <person name="Verret F."/>
            <person name="von Dassow P."/>
            <person name="Valentin K."/>
            <person name="Van de Peer Y."/>
            <person name="Wheeler G."/>
            <person name="Dacks J.B."/>
            <person name="Delwiche C.F."/>
            <person name="Dyhrman S.T."/>
            <person name="Glockner G."/>
            <person name="John U."/>
            <person name="Richards T."/>
            <person name="Worden A.Z."/>
            <person name="Zhang X."/>
            <person name="Grigoriev I.V."/>
            <person name="Allen A.E."/>
            <person name="Bidle K."/>
            <person name="Borodovsky M."/>
            <person name="Bowler C."/>
            <person name="Brownlee C."/>
            <person name="Cock J.M."/>
            <person name="Elias M."/>
            <person name="Gladyshev V.N."/>
            <person name="Groth M."/>
            <person name="Guda C."/>
            <person name="Hadaegh A."/>
            <person name="Iglesias-Rodriguez M.D."/>
            <person name="Jenkins J."/>
            <person name="Jones B.M."/>
            <person name="Lawson T."/>
            <person name="Leese F."/>
            <person name="Lindquist E."/>
            <person name="Lobanov A."/>
            <person name="Lomsadze A."/>
            <person name="Malik S.B."/>
            <person name="Marsh M.E."/>
            <person name="Mackinder L."/>
            <person name="Mock T."/>
            <person name="Mueller-Roeber B."/>
            <person name="Pagarete A."/>
            <person name="Parker M."/>
            <person name="Probert I."/>
            <person name="Quesneville H."/>
            <person name="Raines C."/>
            <person name="Rensing S.A."/>
            <person name="Riano-Pachon D.M."/>
            <person name="Richier S."/>
            <person name="Rokitta S."/>
            <person name="Shiraiwa Y."/>
            <person name="Soanes D.M."/>
            <person name="van der Giezen M."/>
            <person name="Wahlund T.M."/>
            <person name="Williams B."/>
            <person name="Wilson W."/>
            <person name="Wolfe G."/>
            <person name="Wurch L.L."/>
        </authorList>
    </citation>
    <scope>NUCLEOTIDE SEQUENCE</scope>
</reference>
<keyword evidence="9" id="KW-0233">DNA recombination</keyword>
<dbReference type="SUPFAM" id="SSF52540">
    <property type="entry name" value="P-loop containing nucleoside triphosphate hydrolases"/>
    <property type="match status" value="1"/>
</dbReference>
<evidence type="ECO:0000256" key="9">
    <source>
        <dbReference type="ARBA" id="ARBA00023172"/>
    </source>
</evidence>
<dbReference type="GeneID" id="17257992"/>
<evidence type="ECO:0000256" key="8">
    <source>
        <dbReference type="ARBA" id="ARBA00023054"/>
    </source>
</evidence>
<keyword evidence="6" id="KW-0227">DNA damage</keyword>
<evidence type="ECO:0000256" key="13">
    <source>
        <dbReference type="SAM" id="MobiDB-lite"/>
    </source>
</evidence>
<evidence type="ECO:0000256" key="12">
    <source>
        <dbReference type="SAM" id="Coils"/>
    </source>
</evidence>
<evidence type="ECO:0000313" key="15">
    <source>
        <dbReference type="EnsemblProtists" id="EOD11925"/>
    </source>
</evidence>
<accession>A0A0D3IKZ0</accession>
<keyword evidence="16" id="KW-1185">Reference proteome</keyword>
<keyword evidence="8 12" id="KW-0175">Coiled coil</keyword>
<sequence length="773" mass="84188">MPAARTSAGRPGQPIQAENGVLRSITLTNFKAHSHFHLDFNPHVNFIVGSNGTGKSAILAGVIQALGGNPNKHSGTAGGARAAQGLIQDGKDYASVVLVLYNGSDDPWETQRASTQTQARLEEERNVTVTSELTRLAGNKTSSRYKINGVAATRKQVAALAEHFNLQVENPCAVLTQAVHANFLRETSGGKRRYDFFLAACNADIVRERLLAARDEYKGIATSLEKHEERGAPLADRTHAPKLCSVRILVQQREARFKPAPSRHPDVASVLDAVEAFNALLNFYSPEALLIGGLTDARELFKKRVPFVAFDADGMKHYLRGELEASEQTGSHTARGLMRMDSAAVLSGLEQRQAAAEAEAAQAAEEARGAAAEAARGREEEEALGRRWRQAAERARAAERQMAGVEQAGLRDDVEEDLRLLQEDLSEIESDIGRLAQEEMEREGAARLASEAVPPLQRSQKLAEAEVRSLGGRGAAEGDGGLDEELKRANGAVHKARQAAERQARALREQELEVGRAKEEAEGIRARVASQFAEPEAAGGGAGSSGGESVEAVQKRLQKMRAALKKAEHLAGGENRGETTYAALLQAQRDAERAMAEHEEQITAVKATAKVVEDSVQERYKFHRRFLKAQGVQAVSDFQMHLSRRSMGGSLRFDHKEDVLEAQVAPRAGDAAARSTTALRSLSGGEQAFSTLSLVLAMWQLSATPMRALDEFDKNMDSSFQAASLKLLFEIFRQQPGRQFLILTPLDYSSLFREAGVDERDAVIHRMPDVVRH</sequence>
<evidence type="ECO:0000256" key="7">
    <source>
        <dbReference type="ARBA" id="ARBA00022840"/>
    </source>
</evidence>
<evidence type="ECO:0000256" key="6">
    <source>
        <dbReference type="ARBA" id="ARBA00022763"/>
    </source>
</evidence>
<dbReference type="KEGG" id="ehx:EMIHUDRAFT_464979"/>
<name>A0A0D3IKZ0_EMIH1</name>
<dbReference type="Gene3D" id="3.40.50.300">
    <property type="entry name" value="P-loop containing nucleotide triphosphate hydrolases"/>
    <property type="match status" value="2"/>
</dbReference>
<comment type="subcellular location">
    <subcellularLocation>
        <location evidence="2">Chromosome</location>
    </subcellularLocation>
    <subcellularLocation>
        <location evidence="1">Nucleus</location>
    </subcellularLocation>
</comment>
<dbReference type="GO" id="GO:0030915">
    <property type="term" value="C:Smc5-Smc6 complex"/>
    <property type="evidence" value="ECO:0007669"/>
    <property type="project" value="TreeGrafter"/>
</dbReference>
<evidence type="ECO:0000256" key="3">
    <source>
        <dbReference type="ARBA" id="ARBA00006793"/>
    </source>
</evidence>
<dbReference type="Pfam" id="PF02463">
    <property type="entry name" value="SMC_N"/>
    <property type="match status" value="1"/>
</dbReference>
<dbReference type="PANTHER" id="PTHR19306">
    <property type="entry name" value="STRUCTURAL MAINTENANCE OF CHROMOSOMES 5,6 SMC5, SMC6"/>
    <property type="match status" value="1"/>
</dbReference>
<dbReference type="Proteomes" id="UP000013827">
    <property type="component" value="Unassembled WGS sequence"/>
</dbReference>
<keyword evidence="4" id="KW-0158">Chromosome</keyword>
<feature type="coiled-coil region" evidence="12">
    <location>
        <begin position="493"/>
        <end position="608"/>
    </location>
</feature>
<dbReference type="GO" id="GO:0003697">
    <property type="term" value="F:single-stranded DNA binding"/>
    <property type="evidence" value="ECO:0007669"/>
    <property type="project" value="TreeGrafter"/>
</dbReference>
<feature type="compositionally biased region" description="Low complexity" evidence="13">
    <location>
        <begin position="364"/>
        <end position="374"/>
    </location>
</feature>
<keyword evidence="7" id="KW-0067">ATP-binding</keyword>
<proteinExistence type="inferred from homology"/>
<feature type="region of interest" description="Disordered" evidence="13">
    <location>
        <begin position="364"/>
        <end position="383"/>
    </location>
</feature>
<dbReference type="GO" id="GO:0000724">
    <property type="term" value="P:double-strand break repair via homologous recombination"/>
    <property type="evidence" value="ECO:0007669"/>
    <property type="project" value="TreeGrafter"/>
</dbReference>
<dbReference type="GO" id="GO:0005524">
    <property type="term" value="F:ATP binding"/>
    <property type="evidence" value="ECO:0007669"/>
    <property type="project" value="UniProtKB-KW"/>
</dbReference>
<feature type="domain" description="RecF/RecN/SMC N-terminal" evidence="14">
    <location>
        <begin position="22"/>
        <end position="744"/>
    </location>
</feature>
<reference evidence="15" key="2">
    <citation type="submission" date="2024-10" db="UniProtKB">
        <authorList>
            <consortium name="EnsemblProtists"/>
        </authorList>
    </citation>
    <scope>IDENTIFICATION</scope>
</reference>
<comment type="similarity">
    <text evidence="3">Belongs to the SMC family. SMC6 subfamily.</text>
</comment>
<dbReference type="InterPro" id="IPR027417">
    <property type="entry name" value="P-loop_NTPase"/>
</dbReference>
<evidence type="ECO:0000313" key="16">
    <source>
        <dbReference type="Proteomes" id="UP000013827"/>
    </source>
</evidence>
<keyword evidence="10" id="KW-0234">DNA repair</keyword>
<keyword evidence="5" id="KW-0547">Nucleotide-binding</keyword>
<dbReference type="PANTHER" id="PTHR19306:SF6">
    <property type="entry name" value="STRUCTURAL MAINTENANCE OF CHROMOSOMES PROTEIN 6"/>
    <property type="match status" value="1"/>
</dbReference>
<dbReference type="STRING" id="2903.R1DBK0"/>
<keyword evidence="11" id="KW-0539">Nucleus</keyword>
<dbReference type="EnsemblProtists" id="EOD11925">
    <property type="protein sequence ID" value="EOD11925"/>
    <property type="gene ID" value="EMIHUDRAFT_464979"/>
</dbReference>
<dbReference type="AlphaFoldDB" id="A0A0D3IKZ0"/>
<dbReference type="PaxDb" id="2903-EOD11925"/>
<evidence type="ECO:0000256" key="10">
    <source>
        <dbReference type="ARBA" id="ARBA00023204"/>
    </source>
</evidence>
<organism evidence="15 16">
    <name type="scientific">Emiliania huxleyi (strain CCMP1516)</name>
    <dbReference type="NCBI Taxonomy" id="280463"/>
    <lineage>
        <taxon>Eukaryota</taxon>
        <taxon>Haptista</taxon>
        <taxon>Haptophyta</taxon>
        <taxon>Prymnesiophyceae</taxon>
        <taxon>Isochrysidales</taxon>
        <taxon>Noelaerhabdaceae</taxon>
        <taxon>Emiliania</taxon>
    </lineage>
</organism>
<dbReference type="InterPro" id="IPR003395">
    <property type="entry name" value="RecF/RecN/SMC_N"/>
</dbReference>
<evidence type="ECO:0000256" key="5">
    <source>
        <dbReference type="ARBA" id="ARBA00022741"/>
    </source>
</evidence>
<dbReference type="RefSeq" id="XP_005764354.1">
    <property type="nucleotide sequence ID" value="XM_005764297.1"/>
</dbReference>
<evidence type="ECO:0000259" key="14">
    <source>
        <dbReference type="Pfam" id="PF02463"/>
    </source>
</evidence>
<dbReference type="eggNOG" id="KOG0250">
    <property type="taxonomic scope" value="Eukaryota"/>
</dbReference>
<protein>
    <recommendedName>
        <fullName evidence="14">RecF/RecN/SMC N-terminal domain-containing protein</fullName>
    </recommendedName>
</protein>
<evidence type="ECO:0000256" key="2">
    <source>
        <dbReference type="ARBA" id="ARBA00004286"/>
    </source>
</evidence>
<dbReference type="GO" id="GO:0035861">
    <property type="term" value="C:site of double-strand break"/>
    <property type="evidence" value="ECO:0007669"/>
    <property type="project" value="TreeGrafter"/>
</dbReference>
<evidence type="ECO:0000256" key="1">
    <source>
        <dbReference type="ARBA" id="ARBA00004123"/>
    </source>
</evidence>
<evidence type="ECO:0000256" key="11">
    <source>
        <dbReference type="ARBA" id="ARBA00023242"/>
    </source>
</evidence>
<dbReference type="HOGENOM" id="CLU_361876_0_0_1"/>